<dbReference type="InterPro" id="IPR054579">
    <property type="entry name" value="GCE-like_dom"/>
</dbReference>
<dbReference type="Proteomes" id="UP000070700">
    <property type="component" value="Unassembled WGS sequence"/>
</dbReference>
<evidence type="ECO:0000256" key="6">
    <source>
        <dbReference type="ARBA" id="ARBA00024511"/>
    </source>
</evidence>
<dbReference type="InParanoid" id="A0A194XSE8"/>
<sequence>MYSLYFTAALAILPTIILAAPHNISCPATPSPLPKEASFDVVSTLPDPFLYLDGKTRVKTKEEWFACRQPEIMHFLEEYQYGYYPDHSLETVTATRSGKTVNVVVAVGSTKATIAATVNLPTGASASSPVPVVISIGGMDNAAYLAKGIAVVTFDYSAVASDSNSKTGSFWTVYKGRDVGTLLAWAWGFHRVLDGLIIAAPEIDSKRVGVTGCSRLGKAALAAGLFDQRITVTMPMSSGVQGLGPYRYHALSGQDETLENSKSGAPWWSDSTLGTFVNNSERLPYDAHTIAAAIAPRALIIDQGRSDPYTNSKGTAIVVYPAVKLVYDFVGLNGTTLGAGQPKSQIGMALRDGGHCDNSGYSNVLPFVQEVFFGTATTRNYDDLTPWTAMTTAYPWSTSIPS</sequence>
<dbReference type="GO" id="GO:0046274">
    <property type="term" value="P:lignin catabolic process"/>
    <property type="evidence" value="ECO:0007669"/>
    <property type="project" value="UniProtKB-KW"/>
</dbReference>
<dbReference type="Pfam" id="PF22244">
    <property type="entry name" value="GCE_fung"/>
    <property type="match status" value="1"/>
</dbReference>
<name>A0A194XSE8_MOLSC</name>
<evidence type="ECO:0000256" key="3">
    <source>
        <dbReference type="ARBA" id="ARBA00022729"/>
    </source>
</evidence>
<accession>A0A194XSE8</accession>
<feature type="signal peptide" evidence="8">
    <location>
        <begin position="1"/>
        <end position="19"/>
    </location>
</feature>
<comment type="catalytic activity">
    <reaction evidence="6">
        <text>a 4-O-methyl-alpha-D-glucuronosyl ester derivative + H2O = 4-O-methyl-alpha-D-glucuronate derivative + an alcohol + H(+)</text>
        <dbReference type="Rhea" id="RHEA:67452"/>
        <dbReference type="ChEBI" id="CHEBI:15377"/>
        <dbReference type="ChEBI" id="CHEBI:15378"/>
        <dbReference type="ChEBI" id="CHEBI:30879"/>
        <dbReference type="ChEBI" id="CHEBI:171667"/>
        <dbReference type="ChEBI" id="CHEBI:171668"/>
        <dbReference type="EC" id="3.1.1.117"/>
    </reaction>
    <physiologicalReaction direction="left-to-right" evidence="6">
        <dbReference type="Rhea" id="RHEA:67453"/>
    </physiologicalReaction>
</comment>
<feature type="domain" description="4-O-methyl-glucuronoyl methylesterase-like" evidence="9">
    <location>
        <begin position="103"/>
        <end position="331"/>
    </location>
</feature>
<evidence type="ECO:0000259" key="9">
    <source>
        <dbReference type="Pfam" id="PF22244"/>
    </source>
</evidence>
<dbReference type="EC" id="3.1.1.117" evidence="7"/>
<feature type="chain" id="PRO_5008268602" description="(4-O-methyl)-D-glucuronate--lignin esterase" evidence="8">
    <location>
        <begin position="20"/>
        <end position="402"/>
    </location>
</feature>
<keyword evidence="3 8" id="KW-0732">Signal</keyword>
<dbReference type="AlphaFoldDB" id="A0A194XSE8"/>
<organism evidence="10 11">
    <name type="scientific">Mollisia scopiformis</name>
    <name type="common">Conifer needle endophyte fungus</name>
    <name type="synonym">Phialocephala scopiformis</name>
    <dbReference type="NCBI Taxonomy" id="149040"/>
    <lineage>
        <taxon>Eukaryota</taxon>
        <taxon>Fungi</taxon>
        <taxon>Dikarya</taxon>
        <taxon>Ascomycota</taxon>
        <taxon>Pezizomycotina</taxon>
        <taxon>Leotiomycetes</taxon>
        <taxon>Helotiales</taxon>
        <taxon>Mollisiaceae</taxon>
        <taxon>Mollisia</taxon>
    </lineage>
</organism>
<evidence type="ECO:0000256" key="4">
    <source>
        <dbReference type="ARBA" id="ARBA00022801"/>
    </source>
</evidence>
<keyword evidence="2" id="KW-0719">Serine esterase</keyword>
<keyword evidence="4" id="KW-0378">Hydrolase</keyword>
<keyword evidence="5" id="KW-0439">Lignin degradation</keyword>
<dbReference type="InterPro" id="IPR029058">
    <property type="entry name" value="AB_hydrolase_fold"/>
</dbReference>
<dbReference type="RefSeq" id="XP_018077319.1">
    <property type="nucleotide sequence ID" value="XM_018222079.1"/>
</dbReference>
<gene>
    <name evidence="10" type="ORF">LY89DRAFT_776793</name>
</gene>
<evidence type="ECO:0000256" key="8">
    <source>
        <dbReference type="SAM" id="SignalP"/>
    </source>
</evidence>
<comment type="similarity">
    <text evidence="1">Belongs to the carbohydrate esterase 15 (CE15) family.</text>
</comment>
<reference evidence="10 11" key="1">
    <citation type="submission" date="2015-10" db="EMBL/GenBank/DDBJ databases">
        <title>Full genome of DAOMC 229536 Phialocephala scopiformis, a fungal endophyte of spruce producing the potent anti-insectan compound rugulosin.</title>
        <authorList>
            <consortium name="DOE Joint Genome Institute"/>
            <person name="Walker A.K."/>
            <person name="Frasz S.L."/>
            <person name="Seifert K.A."/>
            <person name="Miller J.D."/>
            <person name="Mondo S.J."/>
            <person name="Labutti K."/>
            <person name="Lipzen A."/>
            <person name="Dockter R."/>
            <person name="Kennedy M."/>
            <person name="Grigoriev I.V."/>
            <person name="Spatafora J.W."/>
        </authorList>
    </citation>
    <scope>NUCLEOTIDE SEQUENCE [LARGE SCALE GENOMIC DNA]</scope>
    <source>
        <strain evidence="10 11">CBS 120377</strain>
    </source>
</reference>
<evidence type="ECO:0000256" key="2">
    <source>
        <dbReference type="ARBA" id="ARBA00022487"/>
    </source>
</evidence>
<keyword evidence="11" id="KW-1185">Reference proteome</keyword>
<dbReference type="OrthoDB" id="3781271at2759"/>
<evidence type="ECO:0000256" key="7">
    <source>
        <dbReference type="ARBA" id="ARBA00026105"/>
    </source>
</evidence>
<protein>
    <recommendedName>
        <fullName evidence="7">(4-O-methyl)-D-glucuronate--lignin esterase</fullName>
        <ecNumber evidence="7">3.1.1.117</ecNumber>
    </recommendedName>
</protein>
<dbReference type="KEGG" id="psco:LY89DRAFT_776793"/>
<dbReference type="Gene3D" id="3.40.50.1820">
    <property type="entry name" value="alpha/beta hydrolase"/>
    <property type="match status" value="1"/>
</dbReference>
<proteinExistence type="inferred from homology"/>
<evidence type="ECO:0000256" key="1">
    <source>
        <dbReference type="ARBA" id="ARBA00010092"/>
    </source>
</evidence>
<dbReference type="EMBL" id="KQ947405">
    <property type="protein sequence ID" value="KUJ22964.1"/>
    <property type="molecule type" value="Genomic_DNA"/>
</dbReference>
<evidence type="ECO:0000313" key="10">
    <source>
        <dbReference type="EMBL" id="KUJ22964.1"/>
    </source>
</evidence>
<evidence type="ECO:0000256" key="5">
    <source>
        <dbReference type="ARBA" id="ARBA00023185"/>
    </source>
</evidence>
<dbReference type="GO" id="GO:0052689">
    <property type="term" value="F:carboxylic ester hydrolase activity"/>
    <property type="evidence" value="ECO:0007669"/>
    <property type="project" value="UniProtKB-KW"/>
</dbReference>
<dbReference type="SUPFAM" id="SSF53474">
    <property type="entry name" value="alpha/beta-Hydrolases"/>
    <property type="match status" value="1"/>
</dbReference>
<dbReference type="GeneID" id="28831805"/>
<evidence type="ECO:0000313" key="11">
    <source>
        <dbReference type="Proteomes" id="UP000070700"/>
    </source>
</evidence>